<dbReference type="Pfam" id="PF17039">
    <property type="entry name" value="Glyco_tran_10_N"/>
    <property type="match status" value="1"/>
</dbReference>
<keyword evidence="9 12" id="KW-0333">Golgi apparatus</keyword>
<dbReference type="Gene3D" id="3.40.50.11660">
    <property type="entry name" value="Glycosyl transferase family 10, C-terminal domain"/>
    <property type="match status" value="1"/>
</dbReference>
<evidence type="ECO:0000256" key="11">
    <source>
        <dbReference type="ARBA" id="ARBA00023180"/>
    </source>
</evidence>
<dbReference type="AlphaFoldDB" id="A0A1W0WSD5"/>
<dbReference type="EMBL" id="MTYJ01000053">
    <property type="protein sequence ID" value="OQV18112.1"/>
    <property type="molecule type" value="Genomic_DNA"/>
</dbReference>
<keyword evidence="11" id="KW-0325">Glycoprotein</keyword>
<gene>
    <name evidence="16" type="ORF">BV898_07882</name>
</gene>
<dbReference type="UniPathway" id="UPA00378"/>
<dbReference type="PANTHER" id="PTHR48438:SF1">
    <property type="entry name" value="ALPHA-(1,3)-FUCOSYLTRANSFERASE C-RELATED"/>
    <property type="match status" value="1"/>
</dbReference>
<feature type="compositionally biased region" description="Pro residues" evidence="13">
    <location>
        <begin position="17"/>
        <end position="26"/>
    </location>
</feature>
<feature type="compositionally biased region" description="Basic and acidic residues" evidence="13">
    <location>
        <begin position="118"/>
        <end position="130"/>
    </location>
</feature>
<dbReference type="EC" id="2.4.1.-" evidence="12"/>
<evidence type="ECO:0000256" key="7">
    <source>
        <dbReference type="ARBA" id="ARBA00022968"/>
    </source>
</evidence>
<feature type="region of interest" description="Disordered" evidence="13">
    <location>
        <begin position="13"/>
        <end position="32"/>
    </location>
</feature>
<keyword evidence="10 12" id="KW-0472">Membrane</keyword>
<evidence type="ECO:0000256" key="6">
    <source>
        <dbReference type="ARBA" id="ARBA00022692"/>
    </source>
</evidence>
<keyword evidence="5 12" id="KW-0808">Transferase</keyword>
<reference evidence="17" key="1">
    <citation type="submission" date="2017-01" db="EMBL/GenBank/DDBJ databases">
        <title>Comparative genomics of anhydrobiosis in the tardigrade Hypsibius dujardini.</title>
        <authorList>
            <person name="Yoshida Y."/>
            <person name="Koutsovoulos G."/>
            <person name="Laetsch D."/>
            <person name="Stevens L."/>
            <person name="Kumar S."/>
            <person name="Horikawa D."/>
            <person name="Ishino K."/>
            <person name="Komine S."/>
            <person name="Tomita M."/>
            <person name="Blaxter M."/>
            <person name="Arakawa K."/>
        </authorList>
    </citation>
    <scope>NUCLEOTIDE SEQUENCE [LARGE SCALE GENOMIC DNA]</scope>
    <source>
        <strain evidence="17">Z151</strain>
    </source>
</reference>
<accession>A0A1W0WSD5</accession>
<evidence type="ECO:0000256" key="3">
    <source>
        <dbReference type="ARBA" id="ARBA00008919"/>
    </source>
</evidence>
<keyword evidence="7" id="KW-0735">Signal-anchor</keyword>
<dbReference type="Proteomes" id="UP000192578">
    <property type="component" value="Unassembled WGS sequence"/>
</dbReference>
<keyword evidence="6 12" id="KW-0812">Transmembrane</keyword>
<dbReference type="Pfam" id="PF00852">
    <property type="entry name" value="Glyco_transf_10"/>
    <property type="match status" value="1"/>
</dbReference>
<dbReference type="GO" id="GO:0008417">
    <property type="term" value="F:fucosyltransferase activity"/>
    <property type="evidence" value="ECO:0007669"/>
    <property type="project" value="InterPro"/>
</dbReference>
<dbReference type="InterPro" id="IPR001503">
    <property type="entry name" value="Glyco_trans_10"/>
</dbReference>
<keyword evidence="4 12" id="KW-0328">Glycosyltransferase</keyword>
<evidence type="ECO:0000256" key="13">
    <source>
        <dbReference type="SAM" id="MobiDB-lite"/>
    </source>
</evidence>
<evidence type="ECO:0000256" key="9">
    <source>
        <dbReference type="ARBA" id="ARBA00023034"/>
    </source>
</evidence>
<dbReference type="GO" id="GO:0032580">
    <property type="term" value="C:Golgi cisterna membrane"/>
    <property type="evidence" value="ECO:0007669"/>
    <property type="project" value="UniProtKB-SubCell"/>
</dbReference>
<comment type="subcellular location">
    <subcellularLocation>
        <location evidence="1 12">Golgi apparatus</location>
        <location evidence="1 12">Golgi stack membrane</location>
        <topology evidence="1 12">Single-pass type II membrane protein</topology>
    </subcellularLocation>
</comment>
<evidence type="ECO:0000256" key="8">
    <source>
        <dbReference type="ARBA" id="ARBA00022989"/>
    </source>
</evidence>
<comment type="pathway">
    <text evidence="2">Protein modification; protein glycosylation.</text>
</comment>
<sequence>MPPNTMHKDLLMSSVVLPPPPPPPPRTTTTTTTTHTAGIILFPGSSSASRQSGLTQAGTMRLSPTPPFITRPSRSIRQIIIFVLLMVSLTLFLLMKSVSNSDDGLVNDGGNNNLNENDDARPDAAGRDESTAGGVVGPIWRPLQQRILAWTGVAVPPPDRLPQRWYLQSNVTRIVSTEVLGKLNGLWPEDSPGSDRIEEQLLHKPVAASSNRPEMNKTRVIYVPEGLAGWGVSDGRDVFRRDNCPVDDCELTGNKDTAMTADAILSKHRFGDLKREFHPSSQIWILYLLESPFHTPSFSHAKGSINWTATYRKTVNWLAPYEKFVLHDPQVRENTEAPLDVAALKTGTGKVAWFVSNCGAANQRMNYAKELQKYIPVDIFGSCGDKKCGRNEQPNCRDMLRRDYKFYLAFEKFWVNALQSDILPIVMGAPIDDYTALAPLKSFIHVDQYGSPKELAEYLNILDQNATLYNEYFRWRGTGEFINTHFFCRLCSMLHSKRESPSHYEDVDGWWRGDKVCRKK</sequence>
<evidence type="ECO:0000259" key="15">
    <source>
        <dbReference type="Pfam" id="PF17039"/>
    </source>
</evidence>
<comment type="similarity">
    <text evidence="3 12">Belongs to the glycosyltransferase 10 family.</text>
</comment>
<dbReference type="PANTHER" id="PTHR48438">
    <property type="entry name" value="ALPHA-(1,3)-FUCOSYLTRANSFERASE C-RELATED"/>
    <property type="match status" value="1"/>
</dbReference>
<evidence type="ECO:0000313" key="17">
    <source>
        <dbReference type="Proteomes" id="UP000192578"/>
    </source>
</evidence>
<name>A0A1W0WSD5_HYPEX</name>
<organism evidence="16 17">
    <name type="scientific">Hypsibius exemplaris</name>
    <name type="common">Freshwater tardigrade</name>
    <dbReference type="NCBI Taxonomy" id="2072580"/>
    <lineage>
        <taxon>Eukaryota</taxon>
        <taxon>Metazoa</taxon>
        <taxon>Ecdysozoa</taxon>
        <taxon>Tardigrada</taxon>
        <taxon>Eutardigrada</taxon>
        <taxon>Parachela</taxon>
        <taxon>Hypsibioidea</taxon>
        <taxon>Hypsibiidae</taxon>
        <taxon>Hypsibius</taxon>
    </lineage>
</organism>
<feature type="compositionally biased region" description="Polar residues" evidence="13">
    <location>
        <begin position="45"/>
        <end position="58"/>
    </location>
</feature>
<dbReference type="InterPro" id="IPR055270">
    <property type="entry name" value="Glyco_tran_10_C"/>
</dbReference>
<dbReference type="OrthoDB" id="427096at2759"/>
<evidence type="ECO:0000256" key="5">
    <source>
        <dbReference type="ARBA" id="ARBA00022679"/>
    </source>
</evidence>
<dbReference type="InterPro" id="IPR038577">
    <property type="entry name" value="GT10-like_C_sf"/>
</dbReference>
<dbReference type="FunFam" id="3.40.50.11660:FF:000004">
    <property type="entry name" value="Glycoprotein 3-alpha-L-fucosyltransferase A"/>
    <property type="match status" value="1"/>
</dbReference>
<evidence type="ECO:0000256" key="10">
    <source>
        <dbReference type="ARBA" id="ARBA00023136"/>
    </source>
</evidence>
<feature type="domain" description="Fucosyltransferase C-terminal" evidence="14">
    <location>
        <begin position="348"/>
        <end position="510"/>
    </location>
</feature>
<evidence type="ECO:0000313" key="16">
    <source>
        <dbReference type="EMBL" id="OQV18112.1"/>
    </source>
</evidence>
<feature type="region of interest" description="Disordered" evidence="13">
    <location>
        <begin position="107"/>
        <end position="132"/>
    </location>
</feature>
<dbReference type="InterPro" id="IPR031481">
    <property type="entry name" value="Glyco_tran_10_N"/>
</dbReference>
<proteinExistence type="inferred from homology"/>
<feature type="transmembrane region" description="Helical" evidence="12">
    <location>
        <begin position="79"/>
        <end position="95"/>
    </location>
</feature>
<evidence type="ECO:0000256" key="1">
    <source>
        <dbReference type="ARBA" id="ARBA00004447"/>
    </source>
</evidence>
<protein>
    <recommendedName>
        <fullName evidence="12">Fucosyltransferase</fullName>
        <ecNumber evidence="12">2.4.1.-</ecNumber>
    </recommendedName>
</protein>
<feature type="region of interest" description="Disordered" evidence="13">
    <location>
        <begin position="45"/>
        <end position="66"/>
    </location>
</feature>
<dbReference type="SUPFAM" id="SSF53756">
    <property type="entry name" value="UDP-Glycosyltransferase/glycogen phosphorylase"/>
    <property type="match status" value="1"/>
</dbReference>
<keyword evidence="17" id="KW-1185">Reference proteome</keyword>
<evidence type="ECO:0000256" key="2">
    <source>
        <dbReference type="ARBA" id="ARBA00004922"/>
    </source>
</evidence>
<evidence type="ECO:0000259" key="14">
    <source>
        <dbReference type="Pfam" id="PF00852"/>
    </source>
</evidence>
<comment type="caution">
    <text evidence="16">The sequence shown here is derived from an EMBL/GenBank/DDBJ whole genome shotgun (WGS) entry which is preliminary data.</text>
</comment>
<keyword evidence="8 12" id="KW-1133">Transmembrane helix</keyword>
<feature type="domain" description="Fucosyltransferase N-terminal" evidence="15">
    <location>
        <begin position="239"/>
        <end position="321"/>
    </location>
</feature>
<evidence type="ECO:0000256" key="4">
    <source>
        <dbReference type="ARBA" id="ARBA00022676"/>
    </source>
</evidence>
<evidence type="ECO:0000256" key="12">
    <source>
        <dbReference type="RuleBase" id="RU003832"/>
    </source>
</evidence>